<dbReference type="PROSITE" id="PS50041">
    <property type="entry name" value="C_TYPE_LECTIN_2"/>
    <property type="match status" value="1"/>
</dbReference>
<evidence type="ECO:0000259" key="6">
    <source>
        <dbReference type="PROSITE" id="PS01180"/>
    </source>
</evidence>
<dbReference type="InterPro" id="IPR016186">
    <property type="entry name" value="C-type_lectin-like/link_sf"/>
</dbReference>
<feature type="domain" description="CUB" evidence="6">
    <location>
        <begin position="46"/>
        <end position="190"/>
    </location>
</feature>
<feature type="region of interest" description="Disordered" evidence="4">
    <location>
        <begin position="118"/>
        <end position="141"/>
    </location>
</feature>
<evidence type="ECO:0000256" key="3">
    <source>
        <dbReference type="PROSITE-ProRule" id="PRU00076"/>
    </source>
</evidence>
<evidence type="ECO:0000259" key="7">
    <source>
        <dbReference type="PROSITE" id="PS50026"/>
    </source>
</evidence>
<dbReference type="Gene3D" id="2.60.120.290">
    <property type="entry name" value="Spermadhesin, CUB domain"/>
    <property type="match status" value="3"/>
</dbReference>
<feature type="disulfide bond" evidence="3">
    <location>
        <begin position="831"/>
        <end position="840"/>
    </location>
</feature>
<feature type="domain" description="EGF-like" evidence="7">
    <location>
        <begin position="732"/>
        <end position="768"/>
    </location>
</feature>
<dbReference type="Gene3D" id="2.10.25.10">
    <property type="entry name" value="Laminin"/>
    <property type="match status" value="3"/>
</dbReference>
<dbReference type="SUPFAM" id="SSF57196">
    <property type="entry name" value="EGF/Laminin"/>
    <property type="match status" value="3"/>
</dbReference>
<feature type="domain" description="CUB" evidence="6">
    <location>
        <begin position="473"/>
        <end position="593"/>
    </location>
</feature>
<dbReference type="PROSITE" id="PS50026">
    <property type="entry name" value="EGF_3"/>
    <property type="match status" value="3"/>
</dbReference>
<reference evidence="10" key="1">
    <citation type="submission" date="2025-08" db="UniProtKB">
        <authorList>
            <consortium name="RefSeq"/>
        </authorList>
    </citation>
    <scope>IDENTIFICATION</scope>
    <source>
        <tissue evidence="10">Entire body</tissue>
    </source>
</reference>
<feature type="domain" description="EGF-like" evidence="7">
    <location>
        <begin position="805"/>
        <end position="841"/>
    </location>
</feature>
<dbReference type="Pfam" id="PF00431">
    <property type="entry name" value="CUB"/>
    <property type="match status" value="3"/>
</dbReference>
<keyword evidence="3" id="KW-0245">EGF-like domain</keyword>
<dbReference type="SMART" id="SM00042">
    <property type="entry name" value="CUB"/>
    <property type="match status" value="3"/>
</dbReference>
<dbReference type="InterPro" id="IPR016187">
    <property type="entry name" value="CTDL_fold"/>
</dbReference>
<keyword evidence="5" id="KW-0472">Membrane</keyword>
<dbReference type="InterPro" id="IPR000859">
    <property type="entry name" value="CUB_dom"/>
</dbReference>
<dbReference type="Pfam" id="PF00059">
    <property type="entry name" value="Lectin_C"/>
    <property type="match status" value="1"/>
</dbReference>
<gene>
    <name evidence="10" type="primary">LOC108743541</name>
</gene>
<feature type="domain" description="C-type lectin" evidence="8">
    <location>
        <begin position="203"/>
        <end position="338"/>
    </location>
</feature>
<dbReference type="PANTHER" id="PTHR24255:SF31">
    <property type="entry name" value="CUBILIN-LIKE PROTEIN"/>
    <property type="match status" value="1"/>
</dbReference>
<dbReference type="PROSITE" id="PS01180">
    <property type="entry name" value="CUB"/>
    <property type="match status" value="3"/>
</dbReference>
<evidence type="ECO:0000313" key="10">
    <source>
        <dbReference type="RefSeq" id="XP_025834353.1"/>
    </source>
</evidence>
<dbReference type="KEGG" id="apln:108743541"/>
<dbReference type="RefSeq" id="XP_025834353.1">
    <property type="nucleotide sequence ID" value="XM_025978568.1"/>
</dbReference>
<evidence type="ECO:0000256" key="5">
    <source>
        <dbReference type="SAM" id="Phobius"/>
    </source>
</evidence>
<feature type="domain" description="CUB" evidence="6">
    <location>
        <begin position="337"/>
        <end position="468"/>
    </location>
</feature>
<dbReference type="InterPro" id="IPR035914">
    <property type="entry name" value="Sperma_CUB_dom_sf"/>
</dbReference>
<dbReference type="PROSITE" id="PS00022">
    <property type="entry name" value="EGF_1"/>
    <property type="match status" value="3"/>
</dbReference>
<feature type="non-terminal residue" evidence="10">
    <location>
        <position position="929"/>
    </location>
</feature>
<dbReference type="Proteomes" id="UP000192223">
    <property type="component" value="Unplaced"/>
</dbReference>
<dbReference type="SMART" id="SM00034">
    <property type="entry name" value="CLECT"/>
    <property type="match status" value="1"/>
</dbReference>
<dbReference type="CDD" id="cd00054">
    <property type="entry name" value="EGF_CA"/>
    <property type="match status" value="2"/>
</dbReference>
<comment type="caution">
    <text evidence="3">Lacks conserved residue(s) required for the propagation of feature annotation.</text>
</comment>
<dbReference type="OrthoDB" id="418245at2759"/>
<dbReference type="SUPFAM" id="SSF49854">
    <property type="entry name" value="Spermadhesin, CUB domain"/>
    <property type="match status" value="4"/>
</dbReference>
<keyword evidence="9" id="KW-1185">Reference proteome</keyword>
<keyword evidence="5" id="KW-0812">Transmembrane</keyword>
<evidence type="ECO:0000313" key="9">
    <source>
        <dbReference type="Proteomes" id="UP000192223"/>
    </source>
</evidence>
<dbReference type="InParanoid" id="A0A7F5REF6"/>
<feature type="transmembrane region" description="Helical" evidence="5">
    <location>
        <begin position="861"/>
        <end position="881"/>
    </location>
</feature>
<feature type="disulfide bond" evidence="2">
    <location>
        <begin position="473"/>
        <end position="500"/>
    </location>
</feature>
<dbReference type="AlphaFoldDB" id="A0A7F5REF6"/>
<keyword evidence="1 3" id="KW-1015">Disulfide bond</keyword>
<evidence type="ECO:0000259" key="8">
    <source>
        <dbReference type="PROSITE" id="PS50041"/>
    </source>
</evidence>
<dbReference type="GO" id="GO:0005615">
    <property type="term" value="C:extracellular space"/>
    <property type="evidence" value="ECO:0007669"/>
    <property type="project" value="TreeGrafter"/>
</dbReference>
<dbReference type="PANTHER" id="PTHR24255">
    <property type="entry name" value="COMPLEMENT COMPONENT 1, S SUBCOMPONENT-RELATED"/>
    <property type="match status" value="1"/>
</dbReference>
<evidence type="ECO:0000256" key="1">
    <source>
        <dbReference type="ARBA" id="ARBA00023157"/>
    </source>
</evidence>
<protein>
    <submittedName>
        <fullName evidence="10">Cubilin-like</fullName>
    </submittedName>
</protein>
<dbReference type="SMART" id="SM00181">
    <property type="entry name" value="EGF"/>
    <property type="match status" value="3"/>
</dbReference>
<proteinExistence type="predicted"/>
<accession>A0A7F5REF6</accession>
<dbReference type="PROSITE" id="PS01186">
    <property type="entry name" value="EGF_2"/>
    <property type="match status" value="1"/>
</dbReference>
<feature type="disulfide bond" evidence="3">
    <location>
        <begin position="758"/>
        <end position="767"/>
    </location>
</feature>
<feature type="compositionally biased region" description="Low complexity" evidence="4">
    <location>
        <begin position="120"/>
        <end position="135"/>
    </location>
</feature>
<feature type="disulfide bond" evidence="3">
    <location>
        <begin position="793"/>
        <end position="802"/>
    </location>
</feature>
<dbReference type="CDD" id="cd00037">
    <property type="entry name" value="CLECT"/>
    <property type="match status" value="1"/>
</dbReference>
<evidence type="ECO:0000256" key="2">
    <source>
        <dbReference type="PROSITE-ProRule" id="PRU00059"/>
    </source>
</evidence>
<dbReference type="InterPro" id="IPR000742">
    <property type="entry name" value="EGF"/>
</dbReference>
<feature type="domain" description="EGF-like" evidence="7">
    <location>
        <begin position="773"/>
        <end position="803"/>
    </location>
</feature>
<sequence length="929" mass="105153">MFSLPTGGAQITSFMWNDRDCSALNYYVCEKFQNEEAVVDPWKNECNKSLVLTQQHPSAVITSPGFPRPYPDNIECIMEISAPTSYRLLLDFEELVLEDEPTCSYDYLEIMEPVSGGGNNANDAGNSNSNNSVAAEPTATAAKRRRRLCGDWSSKLKLLRHTSNGSRMVLHFSTDYSHHYGGFKARVSMRNVKQCHDDRLQVFYDSCYLVVSYPEVTWSTANQICEGIKAHLASVLSPEEETFVSTSIRKNSEYRLGALYWLGAVENTDGRFSWIDENPMVFTNWFPPTHLLSSPRKNSTARQHCLSIQWTPSQSRSYPSGLYWRSHKCDATGGYVCKRSREDLNTVRNFSRVVNGTQGRISSPNFPEHYQNDLEFTVRIISPPRFRIVIEFDRIDLEYQPACLYDYVELISLKRGKEDKESGVKLCGSYDTDMHRFDHVSSGNEMTIKFHSDYSISGSGFSLRWRAVDVSACPFQTLTSKEGLIVSPNFPFFILPNLNCSITVLAPTKKRVWLEFLDFDVSENLQSKNSISQSEFIGVEIDLGTELALIQPYQTEGLVTEGAFVSNREVLKIHFRTNDSPSGKGFKARYRIVEPVEEKRVISLRPETAGALRHLNYPAAPPGNVNFLQHLIAPIGHVIYLELYNVKLKESECSDQRGLIEVYDMYADTNGTVWKLCFEETLSKSPMAITSYVNTLCFRQKSGPLGFPFNGSLQIHNDSHFKEKLRKHHQSAVDFCEPNPCEHAGKCVSNANKSFCQCNGHFAGLFCGLTKCELNPCIFGTCELTGNNYKCHCEQGYNGPNCESKQKPCENNPCENRGVCIEKGTNFHCQCHAWWEGPRCDKRMLHIPFKPLSQRMLEEPFWLGLITVTVVMGVIGLFWCAKRHFPEKIEKLLAEESERSRSNLPSLRTSLREQLAASSASTVTVIPSP</sequence>
<evidence type="ECO:0000256" key="4">
    <source>
        <dbReference type="SAM" id="MobiDB-lite"/>
    </source>
</evidence>
<dbReference type="SUPFAM" id="SSF56436">
    <property type="entry name" value="C-type lectin-like"/>
    <property type="match status" value="1"/>
</dbReference>
<dbReference type="GeneID" id="108743541"/>
<dbReference type="GO" id="GO:0004252">
    <property type="term" value="F:serine-type endopeptidase activity"/>
    <property type="evidence" value="ECO:0007669"/>
    <property type="project" value="TreeGrafter"/>
</dbReference>
<dbReference type="CDD" id="cd00041">
    <property type="entry name" value="CUB"/>
    <property type="match status" value="3"/>
</dbReference>
<dbReference type="InterPro" id="IPR001304">
    <property type="entry name" value="C-type_lectin-like"/>
</dbReference>
<name>A0A7F5REF6_AGRPL</name>
<organism evidence="9 10">
    <name type="scientific">Agrilus planipennis</name>
    <name type="common">Emerald ash borer</name>
    <name type="synonym">Agrilus marcopoli</name>
    <dbReference type="NCBI Taxonomy" id="224129"/>
    <lineage>
        <taxon>Eukaryota</taxon>
        <taxon>Metazoa</taxon>
        <taxon>Ecdysozoa</taxon>
        <taxon>Arthropoda</taxon>
        <taxon>Hexapoda</taxon>
        <taxon>Insecta</taxon>
        <taxon>Pterygota</taxon>
        <taxon>Neoptera</taxon>
        <taxon>Endopterygota</taxon>
        <taxon>Coleoptera</taxon>
        <taxon>Polyphaga</taxon>
        <taxon>Elateriformia</taxon>
        <taxon>Buprestoidea</taxon>
        <taxon>Buprestidae</taxon>
        <taxon>Agrilinae</taxon>
        <taxon>Agrilus</taxon>
    </lineage>
</organism>
<dbReference type="Gene3D" id="3.10.100.10">
    <property type="entry name" value="Mannose-Binding Protein A, subunit A"/>
    <property type="match status" value="1"/>
</dbReference>
<keyword evidence="5" id="KW-1133">Transmembrane helix</keyword>